<dbReference type="AlphaFoldDB" id="A0A6N3BZ34"/>
<dbReference type="RefSeq" id="WP_156560659.1">
    <property type="nucleotide sequence ID" value="NZ_CACRTV010000040.1"/>
</dbReference>
<evidence type="ECO:0008006" key="4">
    <source>
        <dbReference type="Google" id="ProtNLM"/>
    </source>
</evidence>
<feature type="signal peptide" evidence="2">
    <location>
        <begin position="1"/>
        <end position="20"/>
    </location>
</feature>
<evidence type="ECO:0000256" key="1">
    <source>
        <dbReference type="SAM" id="MobiDB-lite"/>
    </source>
</evidence>
<dbReference type="EMBL" id="CACRTV010000040">
    <property type="protein sequence ID" value="VYU10026.1"/>
    <property type="molecule type" value="Genomic_DNA"/>
</dbReference>
<evidence type="ECO:0000256" key="2">
    <source>
        <dbReference type="SAM" id="SignalP"/>
    </source>
</evidence>
<dbReference type="CDD" id="cd00688">
    <property type="entry name" value="ISOPREN_C2_like"/>
    <property type="match status" value="1"/>
</dbReference>
<dbReference type="SUPFAM" id="SSF48239">
    <property type="entry name" value="Terpenoid cyclases/Protein prenyltransferases"/>
    <property type="match status" value="1"/>
</dbReference>
<reference evidence="3" key="1">
    <citation type="submission" date="2019-11" db="EMBL/GenBank/DDBJ databases">
        <authorList>
            <person name="Feng L."/>
        </authorList>
    </citation>
    <scope>NUCLEOTIDE SEQUENCE</scope>
    <source>
        <strain evidence="3">CParaputrificumLFYP93</strain>
    </source>
</reference>
<feature type="chain" id="PRO_5039028208" description="Prenyltransferase and squalene oxidase repeat protein" evidence="2">
    <location>
        <begin position="21"/>
        <end position="512"/>
    </location>
</feature>
<dbReference type="Gene3D" id="1.50.10.20">
    <property type="match status" value="1"/>
</dbReference>
<proteinExistence type="predicted"/>
<evidence type="ECO:0000313" key="3">
    <source>
        <dbReference type="EMBL" id="VYU10026.1"/>
    </source>
</evidence>
<name>A0A6N3BZ34_9CLOT</name>
<feature type="region of interest" description="Disordered" evidence="1">
    <location>
        <begin position="458"/>
        <end position="479"/>
    </location>
</feature>
<protein>
    <recommendedName>
        <fullName evidence="4">Prenyltransferase and squalene oxidase repeat protein</fullName>
    </recommendedName>
</protein>
<accession>A0A6N3BZ34</accession>
<gene>
    <name evidence="3" type="ORF">CPLFYP93_01384</name>
</gene>
<dbReference type="InterPro" id="IPR008930">
    <property type="entry name" value="Terpenoid_cyclase/PrenylTrfase"/>
</dbReference>
<keyword evidence="2" id="KW-0732">Signal</keyword>
<sequence length="512" mass="57000">MKKLLSKVMAVVFVFTMLFALPTQKISAAENLNYNDVLNATIQKYTEKFQNGFSSNITWDSWAIIGLARSDKEVPKEIFETYYSKVEAFVQDKISNNQKMSGGDLAKLILSVSAIGQDPRNVAGNDLIDIVWHQDGILNEYYTSLAYVLIAIDSKNYQEPKDALNTRDKMIEALLSYELDNGGFGWGTPEPDSTAMVLQALVKHQDREDVKNTMNKSMVILSELQTENGGYVSWGNENLNSVAQVITLLTALGENPTMLEGFVKGENNLLGNLMTFYTGSGDFKYIHSDSAANGMATEQALYSLVSYDRLVNGKTYVYDMTDVISTTDYLNIVKEVNSRIEALPGIEVISLDNKEEVNSILAKFNSLPEEYKVQVIGESKVNSASSKIAEIQFTIDKINSDIWDKINPENVSLENKKDVLDIISRYEALSDKDKKYVVGYDEVLEAKSKIEALEKAEVNNNTGNKEEGKEDNSSSSEVVQTGDTSNFSYLFAVLILSGAVMIYSKKKEVKEA</sequence>
<organism evidence="3">
    <name type="scientific">Clostridium paraputrificum</name>
    <dbReference type="NCBI Taxonomy" id="29363"/>
    <lineage>
        <taxon>Bacteria</taxon>
        <taxon>Bacillati</taxon>
        <taxon>Bacillota</taxon>
        <taxon>Clostridia</taxon>
        <taxon>Eubacteriales</taxon>
        <taxon>Clostridiaceae</taxon>
        <taxon>Clostridium</taxon>
    </lineage>
</organism>